<evidence type="ECO:0000256" key="6">
    <source>
        <dbReference type="ARBA" id="ARBA00022691"/>
    </source>
</evidence>
<evidence type="ECO:0000256" key="4">
    <source>
        <dbReference type="ARBA" id="ARBA00022603"/>
    </source>
</evidence>
<comment type="similarity">
    <text evidence="2 10">Belongs to the class I-like SAM-binding methyltransferase superfamily. RsmB/NOP family.</text>
</comment>
<dbReference type="VEuPathDB" id="CryptoDB:Vbra_2021"/>
<evidence type="ECO:0000256" key="10">
    <source>
        <dbReference type="PROSITE-ProRule" id="PRU01023"/>
    </source>
</evidence>
<protein>
    <recommendedName>
        <fullName evidence="12">SAM-dependent MTase RsmB/NOP-type domain-containing protein</fullName>
    </recommendedName>
</protein>
<dbReference type="SUPFAM" id="SSF53335">
    <property type="entry name" value="S-adenosyl-L-methionine-dependent methyltransferases"/>
    <property type="match status" value="1"/>
</dbReference>
<keyword evidence="3" id="KW-0820">tRNA-binding</keyword>
<dbReference type="OMA" id="HDNIATH"/>
<dbReference type="InterPro" id="IPR001678">
    <property type="entry name" value="MeTrfase_RsmB-F_NOP2_dom"/>
</dbReference>
<dbReference type="EMBL" id="CDMY01000217">
    <property type="protein sequence ID" value="CEL94355.1"/>
    <property type="molecule type" value="Genomic_DNA"/>
</dbReference>
<feature type="region of interest" description="Disordered" evidence="11">
    <location>
        <begin position="427"/>
        <end position="499"/>
    </location>
</feature>
<evidence type="ECO:0000256" key="11">
    <source>
        <dbReference type="SAM" id="MobiDB-lite"/>
    </source>
</evidence>
<feature type="binding site" evidence="10">
    <location>
        <position position="203"/>
    </location>
    <ligand>
        <name>S-adenosyl-L-methionine</name>
        <dbReference type="ChEBI" id="CHEBI:59789"/>
    </ligand>
</feature>
<evidence type="ECO:0000256" key="1">
    <source>
        <dbReference type="ARBA" id="ARBA00004123"/>
    </source>
</evidence>
<evidence type="ECO:0000313" key="14">
    <source>
        <dbReference type="Proteomes" id="UP000041254"/>
    </source>
</evidence>
<dbReference type="GO" id="GO:0005634">
    <property type="term" value="C:nucleus"/>
    <property type="evidence" value="ECO:0007669"/>
    <property type="project" value="UniProtKB-SubCell"/>
</dbReference>
<comment type="caution">
    <text evidence="10">Lacks conserved residue(s) required for the propagation of feature annotation.</text>
</comment>
<dbReference type="AlphaFoldDB" id="A0A0G4EFZ1"/>
<keyword evidence="6 10" id="KW-0949">S-adenosyl-L-methionine</keyword>
<keyword evidence="4 10" id="KW-0489">Methyltransferase</keyword>
<dbReference type="STRING" id="1169540.A0A0G4EFZ1"/>
<dbReference type="InterPro" id="IPR029063">
    <property type="entry name" value="SAM-dependent_MTases_sf"/>
</dbReference>
<feature type="active site" description="Nucleophile" evidence="10">
    <location>
        <position position="307"/>
    </location>
</feature>
<evidence type="ECO:0000256" key="8">
    <source>
        <dbReference type="ARBA" id="ARBA00022884"/>
    </source>
</evidence>
<dbReference type="GO" id="GO:0030488">
    <property type="term" value="P:tRNA methylation"/>
    <property type="evidence" value="ECO:0007669"/>
    <property type="project" value="UniProtKB-ARBA"/>
</dbReference>
<dbReference type="Gene3D" id="3.40.50.150">
    <property type="entry name" value="Vaccinia Virus protein VP39"/>
    <property type="match status" value="1"/>
</dbReference>
<organism evidence="13 14">
    <name type="scientific">Vitrella brassicaformis (strain CCMP3155)</name>
    <dbReference type="NCBI Taxonomy" id="1169540"/>
    <lineage>
        <taxon>Eukaryota</taxon>
        <taxon>Sar</taxon>
        <taxon>Alveolata</taxon>
        <taxon>Colpodellida</taxon>
        <taxon>Vitrellaceae</taxon>
        <taxon>Vitrella</taxon>
    </lineage>
</organism>
<dbReference type="PROSITE" id="PS01153">
    <property type="entry name" value="NOL1_NOP2_SUN"/>
    <property type="match status" value="1"/>
</dbReference>
<dbReference type="PROSITE" id="PS51686">
    <property type="entry name" value="SAM_MT_RSMB_NOP"/>
    <property type="match status" value="1"/>
</dbReference>
<keyword evidence="14" id="KW-1185">Reference proteome</keyword>
<evidence type="ECO:0000256" key="7">
    <source>
        <dbReference type="ARBA" id="ARBA00022694"/>
    </source>
</evidence>
<feature type="region of interest" description="Disordered" evidence="11">
    <location>
        <begin position="1"/>
        <end position="20"/>
    </location>
</feature>
<dbReference type="PhylomeDB" id="A0A0G4EFZ1"/>
<sequence length="735" mass="81169">MASSGVPHGGAYESGPGGNERGSEDFVRYYQAQRIVPDDEWEAFYGRLLTDLNTTFRIVSGTLHTDFLRSFVEDCRRDALESLTSDPELAKEVQFTTIEWYPDHLAYDVAIPRPVLRKSPALKQFHEFLVKQSEAGTIFRQEAVSMVPPLLLDVRSGHTVLDMCAAPGSKTAQLIEALSKPPEGSADSNSSNREPDGCVVANDGESRRAHMLIHHLRHLSSPNLIVTTHSAQFFPHLFDASTGERLFFDRILCDVPCTGDGTLRKAPSLWNRWHLHMGLGLHKLQLQILRRGLKLLKTGGRLVYSTCSFNPIENEAVVNAVLDEAGEALEVVDCSDELTELARRPGLTTWQVLWKDTWYSTFDETQGRVRRKVKPSMFPPPPPQEPHASHRHTQLRRCLRFFPHLSNTGGFFVCLLEKRAAMPWDSFPDQAATSSTTEDAVGEGQGEGEGGEGVTIDTEENENENDDGGAVEGDEEREGEREGEASTSEAQPAAKDSWRSQEDFMSLKQLVQQLSSADGRPCGLWDRIGMPFGLPADGDLLDALFVRTPPSDAPKKVWYASSRVGQLLQRIGKSPYKIISVGCPAFERVSTGGPYRMLQHAARWLLPRIQHPSIAAAAAEDDVAKGTQQVVRVGREELGLLLAKGEAGKMPRVSMKDESLPEGLRGRLESLTREAPFLAVARGPDDGGGEAAAMSIVLPGWCGRQNVELMLDDNTRYALHALIHKHTSKTQSQVE</sequence>
<keyword evidence="5 10" id="KW-0808">Transferase</keyword>
<dbReference type="GO" id="GO:0016428">
    <property type="term" value="F:tRNA (cytidine-5-)-methyltransferase activity"/>
    <property type="evidence" value="ECO:0007669"/>
    <property type="project" value="InterPro"/>
</dbReference>
<feature type="domain" description="SAM-dependent MTase RsmB/NOP-type" evidence="12">
    <location>
        <begin position="56"/>
        <end position="419"/>
    </location>
</feature>
<evidence type="ECO:0000256" key="2">
    <source>
        <dbReference type="ARBA" id="ARBA00007494"/>
    </source>
</evidence>
<dbReference type="PANTHER" id="PTHR22808">
    <property type="entry name" value="NCL1 YEAST -RELATED NOL1/NOP2/FMU SUN DOMAIN-CONTAINING"/>
    <property type="match status" value="1"/>
</dbReference>
<dbReference type="InterPro" id="IPR023267">
    <property type="entry name" value="RCMT"/>
</dbReference>
<dbReference type="InterPro" id="IPR049560">
    <property type="entry name" value="MeTrfase_RsmB-F_NOP2_cat"/>
</dbReference>
<comment type="subcellular location">
    <subcellularLocation>
        <location evidence="1">Nucleus</location>
    </subcellularLocation>
</comment>
<dbReference type="InterPro" id="IPR018314">
    <property type="entry name" value="RsmB/NOL1/NOP2-like_CS"/>
</dbReference>
<dbReference type="PRINTS" id="PR02011">
    <property type="entry name" value="RCMTNCL1"/>
</dbReference>
<evidence type="ECO:0000259" key="12">
    <source>
        <dbReference type="PROSITE" id="PS51686"/>
    </source>
</evidence>
<accession>A0A0G4EFZ1</accession>
<evidence type="ECO:0000313" key="13">
    <source>
        <dbReference type="EMBL" id="CEL94355.1"/>
    </source>
</evidence>
<keyword evidence="8 10" id="KW-0694">RNA-binding</keyword>
<dbReference type="PRINTS" id="PR02008">
    <property type="entry name" value="RCMTFAMILY"/>
</dbReference>
<dbReference type="GO" id="GO:0000049">
    <property type="term" value="F:tRNA binding"/>
    <property type="evidence" value="ECO:0007669"/>
    <property type="project" value="UniProtKB-KW"/>
</dbReference>
<keyword evidence="7" id="KW-0819">tRNA processing</keyword>
<feature type="binding site" evidence="10">
    <location>
        <position position="254"/>
    </location>
    <ligand>
        <name>S-adenosyl-L-methionine</name>
        <dbReference type="ChEBI" id="CHEBI:59789"/>
    </ligand>
</feature>
<evidence type="ECO:0000256" key="9">
    <source>
        <dbReference type="ARBA" id="ARBA00023242"/>
    </source>
</evidence>
<feature type="compositionally biased region" description="Gly residues" evidence="11">
    <location>
        <begin position="443"/>
        <end position="453"/>
    </location>
</feature>
<keyword evidence="9" id="KW-0539">Nucleus</keyword>
<dbReference type="InterPro" id="IPR023270">
    <property type="entry name" value="RCMT_NCL1"/>
</dbReference>
<name>A0A0G4EFZ1_VITBC</name>
<dbReference type="InParanoid" id="A0A0G4EFZ1"/>
<dbReference type="OrthoDB" id="6093671at2759"/>
<feature type="compositionally biased region" description="Acidic residues" evidence="11">
    <location>
        <begin position="457"/>
        <end position="477"/>
    </location>
</feature>
<dbReference type="Proteomes" id="UP000041254">
    <property type="component" value="Unassembled WGS sequence"/>
</dbReference>
<proteinExistence type="inferred from homology"/>
<gene>
    <name evidence="13" type="ORF">Vbra_2021</name>
</gene>
<evidence type="ECO:0000256" key="3">
    <source>
        <dbReference type="ARBA" id="ARBA00022555"/>
    </source>
</evidence>
<dbReference type="Pfam" id="PF01189">
    <property type="entry name" value="Methyltr_RsmB-F"/>
    <property type="match status" value="1"/>
</dbReference>
<reference evidence="13 14" key="1">
    <citation type="submission" date="2014-11" db="EMBL/GenBank/DDBJ databases">
        <authorList>
            <person name="Zhu J."/>
            <person name="Qi W."/>
            <person name="Song R."/>
        </authorList>
    </citation>
    <scope>NUCLEOTIDE SEQUENCE [LARGE SCALE GENOMIC DNA]</scope>
</reference>
<evidence type="ECO:0000256" key="5">
    <source>
        <dbReference type="ARBA" id="ARBA00022679"/>
    </source>
</evidence>
<feature type="binding site" evidence="10">
    <location>
        <begin position="164"/>
        <end position="170"/>
    </location>
    <ligand>
        <name>S-adenosyl-L-methionine</name>
        <dbReference type="ChEBI" id="CHEBI:59789"/>
    </ligand>
</feature>